<keyword evidence="3" id="KW-0804">Transcription</keyword>
<dbReference type="CDD" id="cd06267">
    <property type="entry name" value="PBP1_LacI_sugar_binding-like"/>
    <property type="match status" value="1"/>
</dbReference>
<protein>
    <submittedName>
        <fullName evidence="5">LacI family transcriptional regulator</fullName>
    </submittedName>
</protein>
<dbReference type="PANTHER" id="PTHR30146:SF109">
    <property type="entry name" value="HTH-TYPE TRANSCRIPTIONAL REGULATOR GALS"/>
    <property type="match status" value="1"/>
</dbReference>
<dbReference type="Pfam" id="PF00356">
    <property type="entry name" value="LacI"/>
    <property type="match status" value="1"/>
</dbReference>
<dbReference type="PROSITE" id="PS00356">
    <property type="entry name" value="HTH_LACI_1"/>
    <property type="match status" value="1"/>
</dbReference>
<dbReference type="Pfam" id="PF13377">
    <property type="entry name" value="Peripla_BP_3"/>
    <property type="match status" value="1"/>
</dbReference>
<dbReference type="InterPro" id="IPR046335">
    <property type="entry name" value="LacI/GalR-like_sensor"/>
</dbReference>
<dbReference type="CDD" id="cd01392">
    <property type="entry name" value="HTH_LacI"/>
    <property type="match status" value="1"/>
</dbReference>
<dbReference type="InterPro" id="IPR000843">
    <property type="entry name" value="HTH_LacI"/>
</dbReference>
<dbReference type="Gene3D" id="3.40.50.2300">
    <property type="match status" value="2"/>
</dbReference>
<evidence type="ECO:0000313" key="5">
    <source>
        <dbReference type="EMBL" id="SCP99666.1"/>
    </source>
</evidence>
<dbReference type="STRING" id="1619234.SAMN05421730_10525"/>
<name>A0A1D3TYU8_9FIRM</name>
<dbReference type="GO" id="GO:0003700">
    <property type="term" value="F:DNA-binding transcription factor activity"/>
    <property type="evidence" value="ECO:0007669"/>
    <property type="project" value="TreeGrafter"/>
</dbReference>
<reference evidence="5 6" key="1">
    <citation type="submission" date="2016-09" db="EMBL/GenBank/DDBJ databases">
        <authorList>
            <person name="Capua I."/>
            <person name="De Benedictis P."/>
            <person name="Joannis T."/>
            <person name="Lombin L.H."/>
            <person name="Cattoli G."/>
        </authorList>
    </citation>
    <scope>NUCLEOTIDE SEQUENCE [LARGE SCALE GENOMIC DNA]</scope>
    <source>
        <strain evidence="5 6">GluBS11</strain>
    </source>
</reference>
<accession>A0A1D3TYU8</accession>
<dbReference type="InterPro" id="IPR010982">
    <property type="entry name" value="Lambda_DNA-bd_dom_sf"/>
</dbReference>
<dbReference type="AlphaFoldDB" id="A0A1D3TYU8"/>
<dbReference type="SUPFAM" id="SSF47413">
    <property type="entry name" value="lambda repressor-like DNA-binding domains"/>
    <property type="match status" value="1"/>
</dbReference>
<dbReference type="Gene3D" id="1.10.260.40">
    <property type="entry name" value="lambda repressor-like DNA-binding domains"/>
    <property type="match status" value="1"/>
</dbReference>
<gene>
    <name evidence="5" type="ORF">SAMN05421730_10525</name>
</gene>
<dbReference type="Proteomes" id="UP000199315">
    <property type="component" value="Unassembled WGS sequence"/>
</dbReference>
<dbReference type="PRINTS" id="PR00036">
    <property type="entry name" value="HTHLACI"/>
</dbReference>
<keyword evidence="6" id="KW-1185">Reference proteome</keyword>
<dbReference type="InterPro" id="IPR028082">
    <property type="entry name" value="Peripla_BP_I"/>
</dbReference>
<dbReference type="EMBL" id="FMKA01000052">
    <property type="protein sequence ID" value="SCP99666.1"/>
    <property type="molecule type" value="Genomic_DNA"/>
</dbReference>
<keyword evidence="2" id="KW-0238">DNA-binding</keyword>
<evidence type="ECO:0000259" key="4">
    <source>
        <dbReference type="PROSITE" id="PS50932"/>
    </source>
</evidence>
<evidence type="ECO:0000256" key="2">
    <source>
        <dbReference type="ARBA" id="ARBA00023125"/>
    </source>
</evidence>
<feature type="domain" description="HTH lacI-type" evidence="4">
    <location>
        <begin position="2"/>
        <end position="56"/>
    </location>
</feature>
<dbReference type="RefSeq" id="WP_169823786.1">
    <property type="nucleotide sequence ID" value="NZ_FMKA01000052.1"/>
</dbReference>
<organism evidence="5 6">
    <name type="scientific">Anaerobium acetethylicum</name>
    <dbReference type="NCBI Taxonomy" id="1619234"/>
    <lineage>
        <taxon>Bacteria</taxon>
        <taxon>Bacillati</taxon>
        <taxon>Bacillota</taxon>
        <taxon>Clostridia</taxon>
        <taxon>Lachnospirales</taxon>
        <taxon>Lachnospiraceae</taxon>
        <taxon>Anaerobium</taxon>
    </lineage>
</organism>
<dbReference type="SUPFAM" id="SSF53822">
    <property type="entry name" value="Periplasmic binding protein-like I"/>
    <property type="match status" value="1"/>
</dbReference>
<keyword evidence="1" id="KW-0805">Transcription regulation</keyword>
<dbReference type="PANTHER" id="PTHR30146">
    <property type="entry name" value="LACI-RELATED TRANSCRIPTIONAL REPRESSOR"/>
    <property type="match status" value="1"/>
</dbReference>
<dbReference type="SMART" id="SM00354">
    <property type="entry name" value="HTH_LACI"/>
    <property type="match status" value="1"/>
</dbReference>
<evidence type="ECO:0000256" key="3">
    <source>
        <dbReference type="ARBA" id="ARBA00023163"/>
    </source>
</evidence>
<evidence type="ECO:0000256" key="1">
    <source>
        <dbReference type="ARBA" id="ARBA00023015"/>
    </source>
</evidence>
<dbReference type="PROSITE" id="PS50932">
    <property type="entry name" value="HTH_LACI_2"/>
    <property type="match status" value="1"/>
</dbReference>
<sequence length="361" mass="39537">MSNIKDVARLAGVSISTVSNVLNSTKFVSEELRAKVLFAAKELNYEANPIAHSMKNKKSKTIGIITANMCDLFYPYIVRAIDEVLSSHGYNIIIFDSHSNGDIFSTIHNEKRGFKKLIANKVDGIIFTSSVPENLENAYFKSIRKLIAASSKKIELVSILRNFTKHDVTSVFTDTFSASSAAVEHLFSEGCKNIGHITGPDYLKVSSDRLHAFKTVVTSRGIPYNEKTMVAFGDFTHQSGYMNTKLLLKANPSIDGIFAANDQMAVGVLKALSEAGKKVPGDIKVIGYDNAFISSILEPSLSTVDVDKIAIGQKAAAVLLEQMETKDSADVNAKEVIVPHKLVIRKSTSPDAPEDWITTEW</sequence>
<evidence type="ECO:0000313" key="6">
    <source>
        <dbReference type="Proteomes" id="UP000199315"/>
    </source>
</evidence>
<dbReference type="GO" id="GO:0000976">
    <property type="term" value="F:transcription cis-regulatory region binding"/>
    <property type="evidence" value="ECO:0007669"/>
    <property type="project" value="TreeGrafter"/>
</dbReference>
<proteinExistence type="predicted"/>